<reference evidence="1 2" key="1">
    <citation type="journal article" date="2011" name="Proc. Natl. Acad. Sci. U.S.A.">
        <title>Comparative genomics of xylose-fermenting fungi for enhanced biofuel production.</title>
        <authorList>
            <person name="Wohlbach D.J."/>
            <person name="Kuo A."/>
            <person name="Sato T.K."/>
            <person name="Potts K.M."/>
            <person name="Salamov A.A."/>
            <person name="LaButti K.M."/>
            <person name="Sun H."/>
            <person name="Clum A."/>
            <person name="Pangilinan J.L."/>
            <person name="Lindquist E.A."/>
            <person name="Lucas S."/>
            <person name="Lapidus A."/>
            <person name="Jin M."/>
            <person name="Gunawan C."/>
            <person name="Balan V."/>
            <person name="Dale B.E."/>
            <person name="Jeffries T.W."/>
            <person name="Zinkel R."/>
            <person name="Barry K.W."/>
            <person name="Grigoriev I.V."/>
            <person name="Gasch A.P."/>
        </authorList>
    </citation>
    <scope>NUCLEOTIDE SEQUENCE [LARGE SCALE GENOMIC DNA]</scope>
    <source>
        <strain evidence="2">NRRL Y-27907 / 11-Y1</strain>
    </source>
</reference>
<evidence type="ECO:0000313" key="1">
    <source>
        <dbReference type="EMBL" id="EGW31322.1"/>
    </source>
</evidence>
<dbReference type="KEGG" id="spaa:SPAPADRAFT_61889"/>
<protein>
    <submittedName>
        <fullName evidence="1">Uncharacterized protein</fullName>
    </submittedName>
</protein>
<keyword evidence="2" id="KW-1185">Reference proteome</keyword>
<evidence type="ECO:0000313" key="2">
    <source>
        <dbReference type="Proteomes" id="UP000000709"/>
    </source>
</evidence>
<dbReference type="InParanoid" id="G3ARK1"/>
<gene>
    <name evidence="1" type="ORF">SPAPADRAFT_61889</name>
</gene>
<dbReference type="RefSeq" id="XP_007376100.1">
    <property type="nucleotide sequence ID" value="XM_007376038.1"/>
</dbReference>
<feature type="non-terminal residue" evidence="1">
    <location>
        <position position="115"/>
    </location>
</feature>
<dbReference type="HOGENOM" id="CLU_2114828_0_0_1"/>
<accession>G3ARK1</accession>
<dbReference type="GeneID" id="18874097"/>
<dbReference type="AlphaFoldDB" id="G3ARK1"/>
<dbReference type="EMBL" id="GL996503">
    <property type="protein sequence ID" value="EGW31322.1"/>
    <property type="molecule type" value="Genomic_DNA"/>
</dbReference>
<sequence>MPVLNIQMNDLSNHMIDLLARSSADKEEASCLVKRRNESQKKYQKDLSHNQLFGGQLYSLNEKLTFAYKLDQLDKWKHGRVLLLPNPANIRDNDDNPRGAVVEAIDVEKKWGHLM</sequence>
<proteinExistence type="predicted"/>
<dbReference type="Proteomes" id="UP000000709">
    <property type="component" value="Unassembled WGS sequence"/>
</dbReference>
<organism evidence="2">
    <name type="scientific">Spathaspora passalidarum (strain NRRL Y-27907 / 11-Y1)</name>
    <dbReference type="NCBI Taxonomy" id="619300"/>
    <lineage>
        <taxon>Eukaryota</taxon>
        <taxon>Fungi</taxon>
        <taxon>Dikarya</taxon>
        <taxon>Ascomycota</taxon>
        <taxon>Saccharomycotina</taxon>
        <taxon>Pichiomycetes</taxon>
        <taxon>Debaryomycetaceae</taxon>
        <taxon>Spathaspora</taxon>
    </lineage>
</organism>
<name>G3ARK1_SPAPN</name>